<dbReference type="AlphaFoldDB" id="A0A4P8D2S7"/>
<sequence>MRQNTTAYQNSSENYATFTRSIHYNLVLVRSPGFGSNRSNLSITICIYTNYSPVAFARALNLATPINLLTHYAKGTPSFINLLCFKVEFRLLIELLIHDLFHRFINKILILFLLILIYFIIHFLYTTRFSNFSFTVLIHYR</sequence>
<reference evidence="2" key="1">
    <citation type="journal article" date="2018" name="Mitochondrial DNA Part B Resour">
        <title>The complete mitochondrial genome of the Basidiomycete edible fungus Hypsizygus marmoreus.</title>
        <authorList>
            <person name="Wu Y.-Y."/>
            <person name="Shang J.-J."/>
            <person name="Li Y."/>
            <person name="Zhou C.-L."/>
            <person name="Hou D."/>
            <person name="Li J.-L."/>
            <person name="Tan Q."/>
            <person name="Bao D.-P."/>
            <person name="Yang R.-H."/>
        </authorList>
    </citation>
    <scope>NUCLEOTIDE SEQUENCE</scope>
</reference>
<accession>A0A4P8D2S7</accession>
<evidence type="ECO:0000313" key="2">
    <source>
        <dbReference type="EMBL" id="QCI56452.1"/>
    </source>
</evidence>
<keyword evidence="1" id="KW-1133">Transmembrane helix</keyword>
<keyword evidence="2" id="KW-0496">Mitochondrion</keyword>
<organism evidence="2">
    <name type="scientific">Hypsizygus marmoreus</name>
    <name type="common">White beech mushroom</name>
    <name type="synonym">Agaricus marmoreus</name>
    <dbReference type="NCBI Taxonomy" id="39966"/>
    <lineage>
        <taxon>Eukaryota</taxon>
        <taxon>Fungi</taxon>
        <taxon>Dikarya</taxon>
        <taxon>Basidiomycota</taxon>
        <taxon>Agaricomycotina</taxon>
        <taxon>Agaricomycetes</taxon>
        <taxon>Agaricomycetidae</taxon>
        <taxon>Agaricales</taxon>
        <taxon>Tricholomatineae</taxon>
        <taxon>Lyophyllaceae</taxon>
        <taxon>Hypsizygus</taxon>
    </lineage>
</organism>
<proteinExistence type="predicted"/>
<dbReference type="EMBL" id="MH746465">
    <property type="protein sequence ID" value="QCI56452.1"/>
    <property type="molecule type" value="Genomic_DNA"/>
</dbReference>
<evidence type="ECO:0000256" key="1">
    <source>
        <dbReference type="SAM" id="Phobius"/>
    </source>
</evidence>
<keyword evidence="1" id="KW-0812">Transmembrane</keyword>
<gene>
    <name evidence="2" type="primary">orf141</name>
</gene>
<protein>
    <submittedName>
        <fullName evidence="2">Uncharacterized protein</fullName>
    </submittedName>
</protein>
<name>A0A4P8D2S7_HYPMA</name>
<keyword evidence="1" id="KW-0472">Membrane</keyword>
<geneLocation type="mitochondrion" evidence="2"/>
<feature type="transmembrane region" description="Helical" evidence="1">
    <location>
        <begin position="104"/>
        <end position="125"/>
    </location>
</feature>